<dbReference type="CDD" id="cd16434">
    <property type="entry name" value="CheB-CheR_fusion"/>
    <property type="match status" value="1"/>
</dbReference>
<keyword evidence="9" id="KW-0175">Coiled coil</keyword>
<keyword evidence="4 8" id="KW-0597">Phosphoprotein</keyword>
<dbReference type="SUPFAM" id="SSF47757">
    <property type="entry name" value="Chemotaxis receptor methyltransferase CheR, N-terminal domain"/>
    <property type="match status" value="1"/>
</dbReference>
<dbReference type="Pfam" id="PF13596">
    <property type="entry name" value="PAS_10"/>
    <property type="match status" value="1"/>
</dbReference>
<dbReference type="SMART" id="SM00388">
    <property type="entry name" value="HisKA"/>
    <property type="match status" value="1"/>
</dbReference>
<dbReference type="PROSITE" id="PS50110">
    <property type="entry name" value="RESPONSE_REGULATORY"/>
    <property type="match status" value="1"/>
</dbReference>
<feature type="domain" description="PAS" evidence="12">
    <location>
        <begin position="971"/>
        <end position="1048"/>
    </location>
</feature>
<feature type="domain" description="CheB-type methylesterase" evidence="14">
    <location>
        <begin position="7"/>
        <end position="195"/>
    </location>
</feature>
<organism evidence="16 17">
    <name type="scientific">Lyngbya aestuarii BL J</name>
    <dbReference type="NCBI Taxonomy" id="1348334"/>
    <lineage>
        <taxon>Bacteria</taxon>
        <taxon>Bacillati</taxon>
        <taxon>Cyanobacteriota</taxon>
        <taxon>Cyanophyceae</taxon>
        <taxon>Oscillatoriophycideae</taxon>
        <taxon>Oscillatoriales</taxon>
        <taxon>Microcoleaceae</taxon>
        <taxon>Lyngbya</taxon>
    </lineage>
</organism>
<dbReference type="InterPro" id="IPR003661">
    <property type="entry name" value="HisK_dim/P_dom"/>
</dbReference>
<dbReference type="GO" id="GO:0005737">
    <property type="term" value="C:cytoplasm"/>
    <property type="evidence" value="ECO:0007669"/>
    <property type="project" value="InterPro"/>
</dbReference>
<dbReference type="Pfam" id="PF08448">
    <property type="entry name" value="PAS_4"/>
    <property type="match status" value="1"/>
</dbReference>
<feature type="domain" description="PAC" evidence="13">
    <location>
        <begin position="1054"/>
        <end position="1107"/>
    </location>
</feature>
<keyword evidence="5" id="KW-0418">Kinase</keyword>
<dbReference type="Pfam" id="PF08447">
    <property type="entry name" value="PAS_3"/>
    <property type="match status" value="1"/>
</dbReference>
<reference evidence="16 17" key="1">
    <citation type="journal article" date="2013" name="Front. Microbiol.">
        <title>Comparative genomic analyses of the cyanobacterium, Lyngbya aestuarii BL J, a powerful hydrogen producer.</title>
        <authorList>
            <person name="Kothari A."/>
            <person name="Vaughn M."/>
            <person name="Garcia-Pichel F."/>
        </authorList>
    </citation>
    <scope>NUCLEOTIDE SEQUENCE [LARGE SCALE GENOMIC DNA]</scope>
    <source>
        <strain evidence="16 17">BL J</strain>
    </source>
</reference>
<name>U7QMN7_9CYAN</name>
<dbReference type="PRINTS" id="PR00996">
    <property type="entry name" value="CHERMTFRASE"/>
</dbReference>
<dbReference type="PATRIC" id="fig|1348334.3.peg.1444"/>
<dbReference type="PANTHER" id="PTHR24422">
    <property type="entry name" value="CHEMOTAXIS PROTEIN METHYLTRANSFERASE"/>
    <property type="match status" value="1"/>
</dbReference>
<dbReference type="SMART" id="SM00086">
    <property type="entry name" value="PAC"/>
    <property type="match status" value="1"/>
</dbReference>
<dbReference type="PANTHER" id="PTHR24422:SF27">
    <property type="entry name" value="PROTEIN-GLUTAMATE O-METHYLTRANSFERASE"/>
    <property type="match status" value="1"/>
</dbReference>
<evidence type="ECO:0000256" key="2">
    <source>
        <dbReference type="ARBA" id="ARBA00006402"/>
    </source>
</evidence>
<dbReference type="SUPFAM" id="SSF55785">
    <property type="entry name" value="PYP-like sensor domain (PAS domain)"/>
    <property type="match status" value="3"/>
</dbReference>
<dbReference type="CDD" id="cd16922">
    <property type="entry name" value="HATPase_EvgS-ArcB-TorS-like"/>
    <property type="match status" value="1"/>
</dbReference>
<dbReference type="Pfam" id="PF00072">
    <property type="entry name" value="Response_reg"/>
    <property type="match status" value="1"/>
</dbReference>
<dbReference type="SUPFAM" id="SSF52738">
    <property type="entry name" value="Methylesterase CheB, C-terminal domain"/>
    <property type="match status" value="1"/>
</dbReference>
<dbReference type="Proteomes" id="UP000017127">
    <property type="component" value="Unassembled WGS sequence"/>
</dbReference>
<dbReference type="InterPro" id="IPR035965">
    <property type="entry name" value="PAS-like_dom_sf"/>
</dbReference>
<evidence type="ECO:0000256" key="4">
    <source>
        <dbReference type="ARBA" id="ARBA00022553"/>
    </source>
</evidence>
<dbReference type="SMART" id="SM00138">
    <property type="entry name" value="MeTrc"/>
    <property type="match status" value="1"/>
</dbReference>
<feature type="active site" evidence="7">
    <location>
        <position position="19"/>
    </location>
</feature>
<evidence type="ECO:0000256" key="5">
    <source>
        <dbReference type="ARBA" id="ARBA00022777"/>
    </source>
</evidence>
<dbReference type="Pfam" id="PF02518">
    <property type="entry name" value="HATPase_c"/>
    <property type="match status" value="1"/>
</dbReference>
<keyword evidence="17" id="KW-1185">Reference proteome</keyword>
<dbReference type="Gene3D" id="3.40.50.180">
    <property type="entry name" value="Methylesterase CheB, C-terminal domain"/>
    <property type="match status" value="1"/>
</dbReference>
<proteinExistence type="inferred from homology"/>
<evidence type="ECO:0000256" key="9">
    <source>
        <dbReference type="SAM" id="Coils"/>
    </source>
</evidence>
<comment type="similarity">
    <text evidence="2">In the N-terminal section; belongs to the phytochrome family.</text>
</comment>
<dbReference type="GO" id="GO:0008757">
    <property type="term" value="F:S-adenosylmethionine-dependent methyltransferase activity"/>
    <property type="evidence" value="ECO:0007669"/>
    <property type="project" value="InterPro"/>
</dbReference>
<evidence type="ECO:0000259" key="10">
    <source>
        <dbReference type="PROSITE" id="PS50109"/>
    </source>
</evidence>
<dbReference type="InterPro" id="IPR022642">
    <property type="entry name" value="CheR_C"/>
</dbReference>
<keyword evidence="5" id="KW-0808">Transferase</keyword>
<dbReference type="InterPro" id="IPR000673">
    <property type="entry name" value="Sig_transdc_resp-reg_Me-estase"/>
</dbReference>
<feature type="active site" evidence="7">
    <location>
        <position position="46"/>
    </location>
</feature>
<evidence type="ECO:0000256" key="7">
    <source>
        <dbReference type="PROSITE-ProRule" id="PRU00050"/>
    </source>
</evidence>
<feature type="domain" description="CheR-type methyltransferase" evidence="15">
    <location>
        <begin position="208"/>
        <end position="473"/>
    </location>
</feature>
<dbReference type="InterPro" id="IPR003594">
    <property type="entry name" value="HATPase_dom"/>
</dbReference>
<feature type="domain" description="Histidine kinase" evidence="10">
    <location>
        <begin position="1143"/>
        <end position="1369"/>
    </location>
</feature>
<dbReference type="GO" id="GO:0008984">
    <property type="term" value="F:protein-glutamate methylesterase activity"/>
    <property type="evidence" value="ECO:0007669"/>
    <property type="project" value="InterPro"/>
</dbReference>
<evidence type="ECO:0000259" key="14">
    <source>
        <dbReference type="PROSITE" id="PS50122"/>
    </source>
</evidence>
<sequence>MSNASETEENFYIVAIGASAGGIQALQIFFANLPNLPNAAFIVILHQPPDTGHQLAEILQRQTPLPVNVIEDGIAIDKNHLYIQPPHTYLKIRDHRLYLSNFPTEGLPHPITHFFQSLALEYNERAIAIILSGSGSDGAEGLKNISRAGGIALVQCPDSAQFQGMPTSAIPSGLVDEILSPVELAEVVYDIIHLGGHERIYPQAPTIVTTEQLGQILSILAKKQQTDFSLYKTTTLNRRIGHRFALSRVGSIESYIRFLTKNNEEQQKLCQDILIGATRFFRDPQAWKIIVDDILPELINKLTAEDQLRIWVSSCATGEEAYTMAILVDEAIRNSEKAINYKIFATDLDDQALETASNGIYPEAIANDISTERLERYFTYNNGCFRVKRSLREMLIFAPHDLTNNPGFSRMSLVTCRNVLIYMQLPLQQRVLQLLHFSLKPQGVLFLGDTESLGDLSGEFITINPQWKIFSKRRDIRLSLAQSVTRPPAIVRTSMSSMLPNQSNQPPFELVLAEIFQHSFESRPITCVLVNGNNRLINVFYNSAELLEIRLGSADLDITKIVHSDLKLPLATSLHRAKRNKEPVIYSGIKITRNNQSETVRLKIGYQPDIENWENSLLVFLEVENPENKQPSQLPVNRYEIESEAAQRIVELEQELQQTRENLQAVVEELETFNEEQQATNEELLASNEELQSTNEELQSANEELYTVNAEYQLKIEQLTQLTDDVDNLLRSTNLGVLFLDLDLKIRRFTPAATAAINIKPTDINRSLFDFTNNLDCPNLMELLRQVLSSEEPIEREVTLMTTGEHLLMRMNCYLREDGSCDGVVITFVNINDLKRIQERLEHTNNLLENLYESSPVGLFLVDSEFRFMRVNAVLAEINNLPVEEHLGKTVSEVVPELADQLMPIYRQVLETGEAVRNLEIEGKKPDEPETEGCWLATYYPVERENGQRALGGIIVDVTTQKQAQKELEDSRNLVEQITESSPGIIFIFDLESETISYVNHCVLELLGYHPDEVKNLGIDFFNNIVHPEDLERVKGHYQELENIPENLDDRQLIELEYRMRHKDGSWCWFLSREVVFRRTETGKPKDVLGINTDITARKEAQFELEQLNQSLEERVRDRTKELEEAKQKAETANNAKSQFVSRVTHELRSPLNIILGFAQLLERCQNLDSQQKQQINLIFNNGQQLLQLINELLDLGKVEANRMELNVEWFDLYHLIDGLEEMFKLEMQNKGLEFWVDLNSQVPQQIHTDPTKLRQILINLISNAIKFTDAGQIRLRVNVDSTLSSQNEDQSLKLRFEVEDTGRGIPPQELDRLFEPFVQGKSGRNSQQGTGLGLAISRYFVQMMGGEIGVDSTVGSGTKVHFSIVGNSPVKQSALPPQQRQEIIGLAADQPQYKILVVDDIADSRQLLRLILESLGFEMIEAANGLEAIAQFEQHEPQLILMDIRMPILNGLQAMQRLKATPKGEETVMIAVLASALEESQQEMLNRCCDEIIFKPIKEDVLLEKIGECLGVRYIYRSLESTELETNNSEQRDDNALLEELDQMSNEWRSQLYEAAISCNLYRILQLLEEIPVELVQLKQVLSKLALNYRFDAITQFINCDDSES</sequence>
<evidence type="ECO:0000259" key="12">
    <source>
        <dbReference type="PROSITE" id="PS50112"/>
    </source>
</evidence>
<dbReference type="InterPro" id="IPR000014">
    <property type="entry name" value="PAS"/>
</dbReference>
<dbReference type="Gene3D" id="3.30.450.20">
    <property type="entry name" value="PAS domain"/>
    <property type="match status" value="3"/>
</dbReference>
<dbReference type="Gene3D" id="3.30.565.10">
    <property type="entry name" value="Histidine kinase-like ATPase, C-terminal domain"/>
    <property type="match status" value="1"/>
</dbReference>
<dbReference type="SUPFAM" id="SSF52172">
    <property type="entry name" value="CheY-like"/>
    <property type="match status" value="1"/>
</dbReference>
<evidence type="ECO:0000256" key="3">
    <source>
        <dbReference type="ARBA" id="ARBA00012438"/>
    </source>
</evidence>
<dbReference type="Pfam" id="PF01739">
    <property type="entry name" value="CheR"/>
    <property type="match status" value="1"/>
</dbReference>
<dbReference type="PROSITE" id="PS50122">
    <property type="entry name" value="CHEB"/>
    <property type="match status" value="1"/>
</dbReference>
<dbReference type="SMART" id="SM00387">
    <property type="entry name" value="HATPase_c"/>
    <property type="match status" value="1"/>
</dbReference>
<feature type="active site" evidence="7">
    <location>
        <position position="137"/>
    </location>
</feature>
<evidence type="ECO:0000256" key="1">
    <source>
        <dbReference type="ARBA" id="ARBA00000085"/>
    </source>
</evidence>
<feature type="domain" description="PAS" evidence="12">
    <location>
        <begin position="844"/>
        <end position="913"/>
    </location>
</feature>
<feature type="coiled-coil region" evidence="9">
    <location>
        <begin position="1098"/>
        <end position="1143"/>
    </location>
</feature>
<dbReference type="CDD" id="cd17546">
    <property type="entry name" value="REC_hyHK_CKI1_RcsC-like"/>
    <property type="match status" value="1"/>
</dbReference>
<dbReference type="InterPro" id="IPR011006">
    <property type="entry name" value="CheY-like_superfamily"/>
</dbReference>
<evidence type="ECO:0000313" key="16">
    <source>
        <dbReference type="EMBL" id="ERT08522.1"/>
    </source>
</evidence>
<dbReference type="CDD" id="cd00082">
    <property type="entry name" value="HisKA"/>
    <property type="match status" value="1"/>
</dbReference>
<dbReference type="SMART" id="SM00448">
    <property type="entry name" value="REC"/>
    <property type="match status" value="1"/>
</dbReference>
<dbReference type="SUPFAM" id="SSF53335">
    <property type="entry name" value="S-adenosyl-L-methionine-dependent methyltransferases"/>
    <property type="match status" value="1"/>
</dbReference>
<gene>
    <name evidence="16" type="ORF">M595_1481</name>
</gene>
<dbReference type="InterPro" id="IPR005467">
    <property type="entry name" value="His_kinase_dom"/>
</dbReference>
<dbReference type="InterPro" id="IPR036890">
    <property type="entry name" value="HATPase_C_sf"/>
</dbReference>
<dbReference type="PROSITE" id="PS50113">
    <property type="entry name" value="PAC"/>
    <property type="match status" value="1"/>
</dbReference>
<dbReference type="EC" id="2.7.13.3" evidence="3"/>
<keyword evidence="7" id="KW-0378">Hydrolase</keyword>
<dbReference type="InterPro" id="IPR036097">
    <property type="entry name" value="HisK_dim/P_sf"/>
</dbReference>
<feature type="coiled-coil region" evidence="9">
    <location>
        <begin position="642"/>
        <end position="722"/>
    </location>
</feature>
<dbReference type="PROSITE" id="PS50112">
    <property type="entry name" value="PAS"/>
    <property type="match status" value="2"/>
</dbReference>
<dbReference type="Pfam" id="PF01339">
    <property type="entry name" value="CheB_methylest"/>
    <property type="match status" value="1"/>
</dbReference>
<dbReference type="PROSITE" id="PS50109">
    <property type="entry name" value="HIS_KIN"/>
    <property type="match status" value="1"/>
</dbReference>
<evidence type="ECO:0000256" key="8">
    <source>
        <dbReference type="PROSITE-ProRule" id="PRU00169"/>
    </source>
</evidence>
<dbReference type="PROSITE" id="PS50123">
    <property type="entry name" value="CHER"/>
    <property type="match status" value="1"/>
</dbReference>
<dbReference type="Pfam" id="PF00512">
    <property type="entry name" value="HisKA"/>
    <property type="match status" value="1"/>
</dbReference>
<dbReference type="InterPro" id="IPR001789">
    <property type="entry name" value="Sig_transdc_resp-reg_receiver"/>
</dbReference>
<protein>
    <recommendedName>
        <fullName evidence="6">Circadian input-output histidine kinase CikA</fullName>
        <ecNumber evidence="3">2.7.13.3</ecNumber>
    </recommendedName>
</protein>
<dbReference type="InterPro" id="IPR035909">
    <property type="entry name" value="CheB_C"/>
</dbReference>
<dbReference type="RefSeq" id="WP_023065344.1">
    <property type="nucleotide sequence ID" value="NZ_AUZM01000010.1"/>
</dbReference>
<dbReference type="NCBIfam" id="TIGR00229">
    <property type="entry name" value="sensory_box"/>
    <property type="match status" value="2"/>
</dbReference>
<evidence type="ECO:0000259" key="15">
    <source>
        <dbReference type="PROSITE" id="PS50123"/>
    </source>
</evidence>
<dbReference type="SUPFAM" id="SSF47384">
    <property type="entry name" value="Homodimeric domain of signal transducing histidine kinase"/>
    <property type="match status" value="1"/>
</dbReference>
<comment type="caution">
    <text evidence="16">The sequence shown here is derived from an EMBL/GenBank/DDBJ whole genome shotgun (WGS) entry which is preliminary data.</text>
</comment>
<evidence type="ECO:0000256" key="6">
    <source>
        <dbReference type="ARBA" id="ARBA00074306"/>
    </source>
</evidence>
<dbReference type="SMART" id="SM00091">
    <property type="entry name" value="PAS"/>
    <property type="match status" value="3"/>
</dbReference>
<dbReference type="Gene3D" id="3.40.50.2300">
    <property type="match status" value="1"/>
</dbReference>
<dbReference type="InterPro" id="IPR001610">
    <property type="entry name" value="PAC"/>
</dbReference>
<dbReference type="InterPro" id="IPR029063">
    <property type="entry name" value="SAM-dependent_MTases_sf"/>
</dbReference>
<dbReference type="InterPro" id="IPR013656">
    <property type="entry name" value="PAS_4"/>
</dbReference>
<keyword evidence="7" id="KW-0145">Chemotaxis</keyword>
<dbReference type="GO" id="GO:0000155">
    <property type="term" value="F:phosphorelay sensor kinase activity"/>
    <property type="evidence" value="ECO:0007669"/>
    <property type="project" value="InterPro"/>
</dbReference>
<evidence type="ECO:0000259" key="13">
    <source>
        <dbReference type="PROSITE" id="PS50113"/>
    </source>
</evidence>
<dbReference type="Gene3D" id="3.40.50.150">
    <property type="entry name" value="Vaccinia Virus protein VP39"/>
    <property type="match status" value="1"/>
</dbReference>
<dbReference type="FunFam" id="3.30.565.10:FF:000010">
    <property type="entry name" value="Sensor histidine kinase RcsC"/>
    <property type="match status" value="1"/>
</dbReference>
<dbReference type="InterPro" id="IPR013655">
    <property type="entry name" value="PAS_fold_3"/>
</dbReference>
<dbReference type="GO" id="GO:0006935">
    <property type="term" value="P:chemotaxis"/>
    <property type="evidence" value="ECO:0007669"/>
    <property type="project" value="UniProtKB-UniRule"/>
</dbReference>
<dbReference type="InterPro" id="IPR050903">
    <property type="entry name" value="Bact_Chemotaxis_MeTrfase"/>
</dbReference>
<dbReference type="Gene3D" id="1.10.287.130">
    <property type="match status" value="1"/>
</dbReference>
<dbReference type="GO" id="GO:0000156">
    <property type="term" value="F:phosphorelay response regulator activity"/>
    <property type="evidence" value="ECO:0007669"/>
    <property type="project" value="InterPro"/>
</dbReference>
<comment type="catalytic activity">
    <reaction evidence="1">
        <text>ATP + protein L-histidine = ADP + protein N-phospho-L-histidine.</text>
        <dbReference type="EC" id="2.7.13.3"/>
    </reaction>
</comment>
<dbReference type="InterPro" id="IPR000700">
    <property type="entry name" value="PAS-assoc_C"/>
</dbReference>
<evidence type="ECO:0000313" key="17">
    <source>
        <dbReference type="Proteomes" id="UP000017127"/>
    </source>
</evidence>
<feature type="domain" description="Response regulatory" evidence="11">
    <location>
        <begin position="1395"/>
        <end position="1511"/>
    </location>
</feature>
<dbReference type="SUPFAM" id="SSF55874">
    <property type="entry name" value="ATPase domain of HSP90 chaperone/DNA topoisomerase II/histidine kinase"/>
    <property type="match status" value="1"/>
</dbReference>
<feature type="modified residue" description="4-aspartylphosphate" evidence="8">
    <location>
        <position position="1444"/>
    </location>
</feature>
<dbReference type="EMBL" id="AUZM01000010">
    <property type="protein sequence ID" value="ERT08522.1"/>
    <property type="molecule type" value="Genomic_DNA"/>
</dbReference>
<dbReference type="OrthoDB" id="9799157at2"/>
<evidence type="ECO:0000259" key="11">
    <source>
        <dbReference type="PROSITE" id="PS50110"/>
    </source>
</evidence>
<dbReference type="CDD" id="cd00130">
    <property type="entry name" value="PAS"/>
    <property type="match status" value="2"/>
</dbReference>
<accession>U7QMN7</accession>
<dbReference type="InterPro" id="IPR000780">
    <property type="entry name" value="CheR_MeTrfase"/>
</dbReference>